<sequence>FDPESWEFKIFGQVESPVILSYQGFMRLPKVEVVADFHCVTGFSKLDNRWAGVTFKELIGRARLKPEARYVTVHCDAGYTTNLPLEVIKDDGVLFAYYHNGQALTPEHGWPLRLVVPKRYAYKSAKWVRGLEFMREDRPGFWEQRGYHNEADPWKEERYG</sequence>
<gene>
    <name evidence="2" type="ORF">LCGC14_2909260</name>
</gene>
<name>A0A0F8XS59_9ZZZZ</name>
<reference evidence="2" key="1">
    <citation type="journal article" date="2015" name="Nature">
        <title>Complex archaea that bridge the gap between prokaryotes and eukaryotes.</title>
        <authorList>
            <person name="Spang A."/>
            <person name="Saw J.H."/>
            <person name="Jorgensen S.L."/>
            <person name="Zaremba-Niedzwiedzka K."/>
            <person name="Martijn J."/>
            <person name="Lind A.E."/>
            <person name="van Eijk R."/>
            <person name="Schleper C."/>
            <person name="Guy L."/>
            <person name="Ettema T.J."/>
        </authorList>
    </citation>
    <scope>NUCLEOTIDE SEQUENCE</scope>
</reference>
<dbReference type="PANTHER" id="PTHR43032">
    <property type="entry name" value="PROTEIN-METHIONINE-SULFOXIDE REDUCTASE"/>
    <property type="match status" value="1"/>
</dbReference>
<dbReference type="AlphaFoldDB" id="A0A0F8XS59"/>
<dbReference type="PANTHER" id="PTHR43032:SF4">
    <property type="entry name" value="OXIDOREDUCTASE MOLYBDOPTERIN-BINDING DOMAIN-CONTAINING PROTEIN"/>
    <property type="match status" value="1"/>
</dbReference>
<dbReference type="InterPro" id="IPR000572">
    <property type="entry name" value="OxRdtase_Mopterin-bd_dom"/>
</dbReference>
<accession>A0A0F8XS59</accession>
<comment type="caution">
    <text evidence="2">The sequence shown here is derived from an EMBL/GenBank/DDBJ whole genome shotgun (WGS) entry which is preliminary data.</text>
</comment>
<protein>
    <recommendedName>
        <fullName evidence="1">Oxidoreductase molybdopterin-binding domain-containing protein</fullName>
    </recommendedName>
</protein>
<dbReference type="Pfam" id="PF00174">
    <property type="entry name" value="Oxidored_molyb"/>
    <property type="match status" value="1"/>
</dbReference>
<feature type="non-terminal residue" evidence="2">
    <location>
        <position position="1"/>
    </location>
</feature>
<feature type="domain" description="Oxidoreductase molybdopterin-binding" evidence="1">
    <location>
        <begin position="2"/>
        <end position="142"/>
    </location>
</feature>
<organism evidence="2">
    <name type="scientific">marine sediment metagenome</name>
    <dbReference type="NCBI Taxonomy" id="412755"/>
    <lineage>
        <taxon>unclassified sequences</taxon>
        <taxon>metagenomes</taxon>
        <taxon>ecological metagenomes</taxon>
    </lineage>
</organism>
<evidence type="ECO:0000259" key="1">
    <source>
        <dbReference type="Pfam" id="PF00174"/>
    </source>
</evidence>
<dbReference type="SUPFAM" id="SSF56524">
    <property type="entry name" value="Oxidoreductase molybdopterin-binding domain"/>
    <property type="match status" value="1"/>
</dbReference>
<evidence type="ECO:0000313" key="2">
    <source>
        <dbReference type="EMBL" id="KKK71902.1"/>
    </source>
</evidence>
<dbReference type="EMBL" id="LAZR01057523">
    <property type="protein sequence ID" value="KKK71902.1"/>
    <property type="molecule type" value="Genomic_DNA"/>
</dbReference>
<dbReference type="InterPro" id="IPR036374">
    <property type="entry name" value="OxRdtase_Mopterin-bd_sf"/>
</dbReference>
<proteinExistence type="predicted"/>
<dbReference type="Gene3D" id="3.90.420.10">
    <property type="entry name" value="Oxidoreductase, molybdopterin-binding domain"/>
    <property type="match status" value="1"/>
</dbReference>